<dbReference type="Proteomes" id="UP000015103">
    <property type="component" value="Unassembled WGS sequence"/>
</dbReference>
<organism evidence="1 2">
    <name type="scientific">Rhodnius prolixus</name>
    <name type="common">Triatomid bug</name>
    <dbReference type="NCBI Taxonomy" id="13249"/>
    <lineage>
        <taxon>Eukaryota</taxon>
        <taxon>Metazoa</taxon>
        <taxon>Ecdysozoa</taxon>
        <taxon>Arthropoda</taxon>
        <taxon>Hexapoda</taxon>
        <taxon>Insecta</taxon>
        <taxon>Pterygota</taxon>
        <taxon>Neoptera</taxon>
        <taxon>Paraneoptera</taxon>
        <taxon>Hemiptera</taxon>
        <taxon>Heteroptera</taxon>
        <taxon>Panheteroptera</taxon>
        <taxon>Cimicomorpha</taxon>
        <taxon>Reduviidae</taxon>
        <taxon>Triatominae</taxon>
        <taxon>Rhodnius</taxon>
    </lineage>
</organism>
<dbReference type="OMA" id="ECNDHET"/>
<dbReference type="EnsemblMetazoa" id="RPRC005818-RA">
    <property type="protein sequence ID" value="RPRC005818-PA"/>
    <property type="gene ID" value="RPRC005818"/>
</dbReference>
<dbReference type="HOGENOM" id="CLU_1688909_0_0_1"/>
<dbReference type="VEuPathDB" id="VectorBase:RPRC005818"/>
<reference evidence="1" key="1">
    <citation type="submission" date="2015-05" db="UniProtKB">
        <authorList>
            <consortium name="EnsemblMetazoa"/>
        </authorList>
    </citation>
    <scope>IDENTIFICATION</scope>
</reference>
<dbReference type="RefSeq" id="XP_073995427.1">
    <property type="nucleotide sequence ID" value="XM_074139326.1"/>
</dbReference>
<dbReference type="GeneID" id="141459813"/>
<proteinExistence type="predicted"/>
<name>T1HP44_RHOPR</name>
<protein>
    <submittedName>
        <fullName evidence="1">Uncharacterized protein</fullName>
    </submittedName>
</protein>
<dbReference type="AlphaFoldDB" id="T1HP44"/>
<dbReference type="InParanoid" id="T1HP44"/>
<dbReference type="EMBL" id="ACPB03008077">
    <property type="status" value="NOT_ANNOTATED_CDS"/>
    <property type="molecule type" value="Genomic_DNA"/>
</dbReference>
<accession>T1HP44</accession>
<evidence type="ECO:0000313" key="1">
    <source>
        <dbReference type="EnsemblMetazoa" id="RPRC005818-PA"/>
    </source>
</evidence>
<keyword evidence="2" id="KW-1185">Reference proteome</keyword>
<sequence>MKLNRENFFAFLISWLIYHLQISCVLSHSQRNCSLLDPECNDHETCTEVENSKSEGHCVCKRNYIFQNNRCVLNPESIEELTPTSSSAIVSPDPHSTGGASGTLWVLIPCLLLGAAGALILVSRRYKLLERLYSLRLRRYNTVFVSSLNDDDAPIT</sequence>
<evidence type="ECO:0000313" key="2">
    <source>
        <dbReference type="Proteomes" id="UP000015103"/>
    </source>
</evidence>